<accession>A0A652YQ95</accession>
<dbReference type="CDD" id="cd03293">
    <property type="entry name" value="ABC_NrtD_SsuB_transporters"/>
    <property type="match status" value="1"/>
</dbReference>
<dbReference type="Pfam" id="PF00005">
    <property type="entry name" value="ABC_tran"/>
    <property type="match status" value="1"/>
</dbReference>
<dbReference type="AlphaFoldDB" id="A0A652YQ95"/>
<dbReference type="InterPro" id="IPR003439">
    <property type="entry name" value="ABC_transporter-like_ATP-bd"/>
</dbReference>
<dbReference type="Gene3D" id="3.40.50.300">
    <property type="entry name" value="P-loop containing nucleotide triphosphate hydrolases"/>
    <property type="match status" value="1"/>
</dbReference>
<dbReference type="InterPro" id="IPR027417">
    <property type="entry name" value="P-loop_NTPase"/>
</dbReference>
<evidence type="ECO:0000313" key="4">
    <source>
        <dbReference type="EMBL" id="TYQ04738.1"/>
    </source>
</evidence>
<dbReference type="PANTHER" id="PTHR42788:SF13">
    <property type="entry name" value="ALIPHATIC SULFONATES IMPORT ATP-BINDING PROTEIN SSUB"/>
    <property type="match status" value="1"/>
</dbReference>
<dbReference type="PROSITE" id="PS50893">
    <property type="entry name" value="ABC_TRANSPORTER_2"/>
    <property type="match status" value="1"/>
</dbReference>
<dbReference type="PANTHER" id="PTHR42788">
    <property type="entry name" value="TAURINE IMPORT ATP-BINDING PROTEIN-RELATED"/>
    <property type="match status" value="1"/>
</dbReference>
<reference evidence="4" key="1">
    <citation type="submission" date="2019-07" db="EMBL/GenBank/DDBJ databases">
        <title>Genomic Encyclopedia of Type Strains, Phase IV (KMG-IV): sequencing the most valuable type-strain genomes for metagenomic binning, comparative biology and taxonomic classification.</title>
        <authorList>
            <person name="Goeker M."/>
        </authorList>
    </citation>
    <scope>NUCLEOTIDE SEQUENCE</scope>
    <source>
        <strain evidence="4">DSM 44596</strain>
    </source>
</reference>
<evidence type="ECO:0000256" key="3">
    <source>
        <dbReference type="ARBA" id="ARBA00022840"/>
    </source>
</evidence>
<organism evidence="4">
    <name type="scientific">Nocardia globerula</name>
    <dbReference type="NCBI Taxonomy" id="1818"/>
    <lineage>
        <taxon>Bacteria</taxon>
        <taxon>Bacillati</taxon>
        <taxon>Actinomycetota</taxon>
        <taxon>Actinomycetes</taxon>
        <taxon>Mycobacteriales</taxon>
        <taxon>Nocardiaceae</taxon>
        <taxon>Nocardia</taxon>
    </lineage>
</organism>
<keyword evidence="3 4" id="KW-0067">ATP-binding</keyword>
<dbReference type="InterPro" id="IPR003593">
    <property type="entry name" value="AAA+_ATPase"/>
</dbReference>
<dbReference type="SUPFAM" id="SSF52540">
    <property type="entry name" value="P-loop containing nucleoside triphosphate hydrolases"/>
    <property type="match status" value="1"/>
</dbReference>
<dbReference type="InterPro" id="IPR050166">
    <property type="entry name" value="ABC_transporter_ATP-bind"/>
</dbReference>
<dbReference type="EMBL" id="VNIQ01000003">
    <property type="protein sequence ID" value="TYQ04738.1"/>
    <property type="molecule type" value="Genomic_DNA"/>
</dbReference>
<evidence type="ECO:0000256" key="1">
    <source>
        <dbReference type="ARBA" id="ARBA00022448"/>
    </source>
</evidence>
<dbReference type="GO" id="GO:0005524">
    <property type="term" value="F:ATP binding"/>
    <property type="evidence" value="ECO:0007669"/>
    <property type="project" value="UniProtKB-KW"/>
</dbReference>
<keyword evidence="2" id="KW-0547">Nucleotide-binding</keyword>
<dbReference type="PROSITE" id="PS00211">
    <property type="entry name" value="ABC_TRANSPORTER_1"/>
    <property type="match status" value="1"/>
</dbReference>
<protein>
    <submittedName>
        <fullName evidence="4">NitT/TauT family transport system ATP-binding protein</fullName>
    </submittedName>
</protein>
<dbReference type="InterPro" id="IPR017871">
    <property type="entry name" value="ABC_transporter-like_CS"/>
</dbReference>
<dbReference type="SMART" id="SM00382">
    <property type="entry name" value="AAA"/>
    <property type="match status" value="1"/>
</dbReference>
<keyword evidence="1" id="KW-0813">Transport</keyword>
<dbReference type="GO" id="GO:0016887">
    <property type="term" value="F:ATP hydrolysis activity"/>
    <property type="evidence" value="ECO:0007669"/>
    <property type="project" value="InterPro"/>
</dbReference>
<evidence type="ECO:0000256" key="2">
    <source>
        <dbReference type="ARBA" id="ARBA00022741"/>
    </source>
</evidence>
<comment type="caution">
    <text evidence="4">The sequence shown here is derived from an EMBL/GenBank/DDBJ whole genome shotgun (WGS) entry which is preliminary data.</text>
</comment>
<proteinExistence type="predicted"/>
<name>A0A652YQ95_NOCGL</name>
<sequence length="295" mass="32214">MTDLYSRPAGATAAEGKHAKSPRESILSFENVSQVYGGSGGTAEFVALDNVSFEVPAGQFIAIVGASGCGKTTLLNMAAGLAQPTGGKVFLSGSTPKSPNFDLGYMFARDSLLPWRTARKNVSLPLEARNVPAAQRKERADEMLAMVGLAGKEKQFPSQLSQGMRQRVAIARTMASDPTMLLMDEPFAALDARTRLHMQGEFLRIWENDLDENGDTKRTVFLVTHDLQEATVLADRVIVMLPSPGRIATDLLIELPRPRAHLIDEIIFTERFRELQHELFTQLEGAVGRSETPTG</sequence>
<gene>
    <name evidence="4" type="ORF">FNL38_10388</name>
</gene>